<comment type="caution">
    <text evidence="3">The sequence shown here is derived from an EMBL/GenBank/DDBJ whole genome shotgun (WGS) entry which is preliminary data.</text>
</comment>
<reference evidence="3 4" key="1">
    <citation type="submission" date="2019-03" db="EMBL/GenBank/DDBJ databases">
        <title>Genomic Encyclopedia of Type Strains, Phase IV (KMG-IV): sequencing the most valuable type-strain genomes for metagenomic binning, comparative biology and taxonomic classification.</title>
        <authorList>
            <person name="Goeker M."/>
        </authorList>
    </citation>
    <scope>NUCLEOTIDE SEQUENCE [LARGE SCALE GENOMIC DNA]</scope>
    <source>
        <strain evidence="3 4">DSM 22958</strain>
    </source>
</reference>
<dbReference type="InterPro" id="IPR011604">
    <property type="entry name" value="PDDEXK-like_dom_sf"/>
</dbReference>
<keyword evidence="3" id="KW-0347">Helicase</keyword>
<dbReference type="Pfam" id="PF12705">
    <property type="entry name" value="PDDEXK_1"/>
    <property type="match status" value="1"/>
</dbReference>
<keyword evidence="3" id="KW-0067">ATP-binding</keyword>
<dbReference type="EMBL" id="SLWL01000015">
    <property type="protein sequence ID" value="TCO10147.1"/>
    <property type="molecule type" value="Genomic_DNA"/>
</dbReference>
<dbReference type="InterPro" id="IPR027417">
    <property type="entry name" value="P-loop_NTPase"/>
</dbReference>
<dbReference type="InterPro" id="IPR038726">
    <property type="entry name" value="PDDEXK_AddAB-type"/>
</dbReference>
<dbReference type="SUPFAM" id="SSF52540">
    <property type="entry name" value="P-loop containing nucleoside triphosphate hydrolases"/>
    <property type="match status" value="1"/>
</dbReference>
<dbReference type="GO" id="GO:0004386">
    <property type="term" value="F:helicase activity"/>
    <property type="evidence" value="ECO:0007669"/>
    <property type="project" value="UniProtKB-KW"/>
</dbReference>
<dbReference type="NCBIfam" id="TIGR02786">
    <property type="entry name" value="addB_alphas"/>
    <property type="match status" value="1"/>
</dbReference>
<feature type="compositionally biased region" description="Basic and acidic residues" evidence="1">
    <location>
        <begin position="603"/>
        <end position="619"/>
    </location>
</feature>
<feature type="domain" description="PD-(D/E)XK endonuclease-like" evidence="2">
    <location>
        <begin position="849"/>
        <end position="1101"/>
    </location>
</feature>
<protein>
    <submittedName>
        <fullName evidence="3">ATP-dependent helicase/nuclease subunit B</fullName>
    </submittedName>
</protein>
<evidence type="ECO:0000256" key="1">
    <source>
        <dbReference type="SAM" id="MobiDB-lite"/>
    </source>
</evidence>
<dbReference type="Gene3D" id="3.90.320.10">
    <property type="match status" value="1"/>
</dbReference>
<gene>
    <name evidence="3" type="ORF">EV666_11519</name>
</gene>
<organism evidence="3 4">
    <name type="scientific">Camelimonas lactis</name>
    <dbReference type="NCBI Taxonomy" id="659006"/>
    <lineage>
        <taxon>Bacteria</taxon>
        <taxon>Pseudomonadati</taxon>
        <taxon>Pseudomonadota</taxon>
        <taxon>Alphaproteobacteria</taxon>
        <taxon>Hyphomicrobiales</taxon>
        <taxon>Chelatococcaceae</taxon>
        <taxon>Camelimonas</taxon>
    </lineage>
</organism>
<evidence type="ECO:0000313" key="4">
    <source>
        <dbReference type="Proteomes" id="UP000294881"/>
    </source>
</evidence>
<evidence type="ECO:0000313" key="3">
    <source>
        <dbReference type="EMBL" id="TCO10147.1"/>
    </source>
</evidence>
<keyword evidence="4" id="KW-1185">Reference proteome</keyword>
<dbReference type="InterPro" id="IPR014153">
    <property type="entry name" value="Ds_break_AddB"/>
</dbReference>
<keyword evidence="3" id="KW-0378">Hydrolase</keyword>
<evidence type="ECO:0000259" key="2">
    <source>
        <dbReference type="Pfam" id="PF12705"/>
    </source>
</evidence>
<keyword evidence="3" id="KW-0547">Nucleotide-binding</keyword>
<proteinExistence type="predicted"/>
<sequence>MQKAAPGDLFTRVAQPRVCSIAPGAPFLTTLADSLLDGTLIPGFRPRAEPLGLATATIFLPTRRAARALQDILLRRSGLGALLLPRITPLGDVDDDFDLASEPDDADRPGVENATGFATAVSDGALAPPIPAIERRLILTRLVLGWARQVDRALLRLPENEPLLAPASPADALALAGDLEKLMDQLTTQGVDWDALAAVVAARHSAWFGITLEFLRIVRDAWPAILTERGASDPTLRRHAMLLAEADRLIRQPPQGPMIVAGSTGSAPATARLIAAISRLPRGVAVLPGLDLDLDDASFALVAGDGPPGGNSDGRGDETAFSHPQAMMARLLKVIGVSRHEVTSLGAPPPGAVARRRLLSEALRPASTTELWAEPGRRPDAASVAAALDGVALVEAADEREEALAAAIAIREMLEQPEATVALVTPDRDLAERVCADLKRWGVEADDSAGSPLARTGAGRLARLAAEAAASNCAPRQLVALLAHPLVTLGWPRAVARRVAAALEIGLLRGPEPPAGLHGLRAILDARRQEAGGPFAARPLKRLRDGDWARIAMAIDRLEHALAPLREAAASGDLVAMLRAHRETLLRLAAQGGNGQETGAEPTDVKQTDAREPDAREPEEQQTGEPQAAAAAIPAALQESADGAALLQLFDDVALAQGCELPGRLEDYPALFAGLANGRMVRSEGDGRGRGAHRRVRIFGLLEARLIESDRVVLGGLDEAVWPPAARTDAFLNRPMATALGMQPPERRIGQTAHDFVSAMGTRDVVITRAAKRGGAPTVPSRFLQRIRALTTTPGAPADNNVGGSNAWMQAVARGQRFLDLVARLEAPPRVAPLRRPAPVPPVELVPRSLSVTEVETLVRDPYAIYARHVLGLDPLDELATPPGASDRGSIIHEAVGKFAEAWPTQLPADPLAELMALGEDAFRDLEAYPDVRAQWWPRFTRIAQGHVRWERQRRPGLDRVLAEVSGRLDIPLGNGDSFTLRGRADRIEIGRDGVMTIVDFKTGQAPTAREVFAGFAPQLTLEAHMLRQGAFPEAPAGAWPVNLTYVQMSGGEPPVTEKPVKPGKDETRSVDDIIRAHAEGFVKLISRYRAGGAAWPARPYAKYAKRYNDYDHLARVREWARAGGEDAE</sequence>
<dbReference type="Proteomes" id="UP000294881">
    <property type="component" value="Unassembled WGS sequence"/>
</dbReference>
<dbReference type="RefSeq" id="WP_245514454.1">
    <property type="nucleotide sequence ID" value="NZ_JBHUNN010000002.1"/>
</dbReference>
<feature type="region of interest" description="Disordered" evidence="1">
    <location>
        <begin position="590"/>
        <end position="634"/>
    </location>
</feature>
<feature type="compositionally biased region" description="Low complexity" evidence="1">
    <location>
        <begin position="621"/>
        <end position="634"/>
    </location>
</feature>
<name>A0A4R2GLW1_9HYPH</name>
<dbReference type="AlphaFoldDB" id="A0A4R2GLW1"/>
<accession>A0A4R2GLW1</accession>